<name>A0ABY8CGB0_9GAMM</name>
<evidence type="ECO:0000256" key="9">
    <source>
        <dbReference type="HAMAP-Rule" id="MF_01463"/>
    </source>
</evidence>
<dbReference type="Proteomes" id="UP001222275">
    <property type="component" value="Chromosome"/>
</dbReference>
<keyword evidence="6 9" id="KW-1133">Transmembrane helix</keyword>
<evidence type="ECO:0000259" key="11">
    <source>
        <dbReference type="Pfam" id="PF13721"/>
    </source>
</evidence>
<sequence length="627" mass="68549">MFQTDQKIIANRYPAWKYLLLVVITVIGLTYAMPNLFGDDPAVQVSPAKSIEFNAETQLQVDNALEQAGLKVKSSVFEGGKFLIRFDNTEDQLKAKSVLKESFGRQAVVALNLAPATPAFMDSINAAPMYLGLDLRGGVHFLMDVDMEAAVAKAYLRYVDEIKGSLRSEKIRYVSVEVENEALEIQFKDVPTLQAGLVKLNEEYANRFKVTSDETTSAPKAILKLSQTTIAETQKYALQQNITTLRNRINELGVAEPVIQQQGDRRIVVQLPGVQDTARAKEILGATATLEFRLVEENGDPYRAEKTGYAPNGSIIYKFRDGRPLLLKRRIIVSGENVINAQSGIDPQQGSAMVNVTLDGAGGRKMLATTKDNVGNRMAVVYIENRVETIEENGVKVKKRITNKDVINAAVIRGQFANRFQITGLDSPQEAQDLALLLRAGALAAPMEIVEERTVGPSLGQDNINQGFMSVVVGFFMVLVVMAWRYKVFGMVANVALLLNLVIIVAVLSMLQATLTLPGIAGIVLTVGMAVDANVLIFERIREEMKNSSIQTAIYAGYEKAFVTIADANITTLLAAVVLFSFGTGPIKGFAITLSIGIITSMFTAILGTRAIINLLYGNKRVEKISI</sequence>
<dbReference type="InterPro" id="IPR005791">
    <property type="entry name" value="SecD"/>
</dbReference>
<evidence type="ECO:0000259" key="10">
    <source>
        <dbReference type="Pfam" id="PF02355"/>
    </source>
</evidence>
<dbReference type="NCBIfam" id="TIGR01129">
    <property type="entry name" value="secD"/>
    <property type="match status" value="1"/>
</dbReference>
<dbReference type="RefSeq" id="WP_275595437.1">
    <property type="nucleotide sequence ID" value="NZ_CP102381.1"/>
</dbReference>
<evidence type="ECO:0000259" key="12">
    <source>
        <dbReference type="Pfam" id="PF21760"/>
    </source>
</evidence>
<feature type="domain" description="SecD export protein N-terminal TM" evidence="11">
    <location>
        <begin position="11"/>
        <end position="111"/>
    </location>
</feature>
<evidence type="ECO:0000256" key="1">
    <source>
        <dbReference type="ARBA" id="ARBA00004651"/>
    </source>
</evidence>
<evidence type="ECO:0000313" key="14">
    <source>
        <dbReference type="EMBL" id="WEJ63183.1"/>
    </source>
</evidence>
<dbReference type="Gene3D" id="1.20.1640.10">
    <property type="entry name" value="Multidrug efflux transporter AcrB transmembrane domain"/>
    <property type="match status" value="1"/>
</dbReference>
<dbReference type="Pfam" id="PF02355">
    <property type="entry name" value="SecD_SecF_C"/>
    <property type="match status" value="1"/>
</dbReference>
<feature type="transmembrane region" description="Helical" evidence="9">
    <location>
        <begin position="589"/>
        <end position="617"/>
    </location>
</feature>
<dbReference type="InterPro" id="IPR022813">
    <property type="entry name" value="SecD/SecF_arch_bac"/>
</dbReference>
<dbReference type="InterPro" id="IPR048631">
    <property type="entry name" value="SecD_1st"/>
</dbReference>
<evidence type="ECO:0000256" key="6">
    <source>
        <dbReference type="ARBA" id="ARBA00022989"/>
    </source>
</evidence>
<dbReference type="PANTHER" id="PTHR30081">
    <property type="entry name" value="PROTEIN-EXPORT MEMBRANE PROTEIN SEC"/>
    <property type="match status" value="1"/>
</dbReference>
<feature type="domain" description="Protein translocase subunit SecDF P1" evidence="12">
    <location>
        <begin position="238"/>
        <end position="296"/>
    </location>
</feature>
<dbReference type="Gene3D" id="3.30.1360.200">
    <property type="match status" value="1"/>
</dbReference>
<evidence type="ECO:0000256" key="7">
    <source>
        <dbReference type="ARBA" id="ARBA00023010"/>
    </source>
</evidence>
<dbReference type="HAMAP" id="MF_01463_B">
    <property type="entry name" value="SecD_B"/>
    <property type="match status" value="1"/>
</dbReference>
<feature type="domain" description="Protein export membrane protein SecD/SecF C-terminal" evidence="10">
    <location>
        <begin position="447"/>
        <end position="615"/>
    </location>
</feature>
<keyword evidence="15" id="KW-1185">Reference proteome</keyword>
<dbReference type="Pfam" id="PF13721">
    <property type="entry name" value="SecD-TM1"/>
    <property type="match status" value="1"/>
</dbReference>
<feature type="domain" description="SecDF P1 head subdomain" evidence="13">
    <location>
        <begin position="317"/>
        <end position="445"/>
    </location>
</feature>
<dbReference type="Pfam" id="PF22599">
    <property type="entry name" value="SecDF_P1_head"/>
    <property type="match status" value="1"/>
</dbReference>
<comment type="similarity">
    <text evidence="9">Belongs to the SecD/SecF family. SecD subfamily.</text>
</comment>
<reference evidence="14 15" key="1">
    <citation type="submission" date="2022-06" db="EMBL/GenBank/DDBJ databases">
        <title>Thiomicrohabdus sp. nov, an obligately chemolithoautotrophic, sulfur-oxidizing bacterium isolated from beach of Guanyin Mountain. Amoy.</title>
        <authorList>
            <person name="Zhu H."/>
        </authorList>
    </citation>
    <scope>NUCLEOTIDE SEQUENCE [LARGE SCALE GENOMIC DNA]</scope>
    <source>
        <strain evidence="14 15">XGS-01</strain>
    </source>
</reference>
<feature type="transmembrane region" description="Helical" evidence="9">
    <location>
        <begin position="561"/>
        <end position="583"/>
    </location>
</feature>
<proteinExistence type="inferred from homology"/>
<dbReference type="Gene3D" id="3.30.70.260">
    <property type="match status" value="1"/>
</dbReference>
<accession>A0ABY8CGB0</accession>
<dbReference type="InterPro" id="IPR022646">
    <property type="entry name" value="SecD/SecF_CS"/>
</dbReference>
<evidence type="ECO:0000256" key="5">
    <source>
        <dbReference type="ARBA" id="ARBA00022927"/>
    </source>
</evidence>
<dbReference type="Gene3D" id="3.30.70.3400">
    <property type="match status" value="2"/>
</dbReference>
<feature type="transmembrane region" description="Helical" evidence="9">
    <location>
        <begin position="517"/>
        <end position="541"/>
    </location>
</feature>
<keyword evidence="8 9" id="KW-0472">Membrane</keyword>
<keyword evidence="7 9" id="KW-0811">Translocation</keyword>
<protein>
    <recommendedName>
        <fullName evidence="9">Protein translocase subunit SecD</fullName>
    </recommendedName>
</protein>
<evidence type="ECO:0000259" key="13">
    <source>
        <dbReference type="Pfam" id="PF22599"/>
    </source>
</evidence>
<keyword evidence="2 9" id="KW-0813">Transport</keyword>
<feature type="transmembrane region" description="Helical" evidence="9">
    <location>
        <begin position="18"/>
        <end position="37"/>
    </location>
</feature>
<gene>
    <name evidence="9 14" type="primary">secD</name>
    <name evidence="14" type="ORF">NR989_02735</name>
</gene>
<comment type="subcellular location">
    <subcellularLocation>
        <location evidence="1 9">Cell membrane</location>
        <topology evidence="1 9">Multi-pass membrane protein</topology>
    </subcellularLocation>
</comment>
<feature type="transmembrane region" description="Helical" evidence="9">
    <location>
        <begin position="491"/>
        <end position="511"/>
    </location>
</feature>
<organism evidence="14 15">
    <name type="scientific">Thiomicrorhabdus lithotrophica</name>
    <dbReference type="NCBI Taxonomy" id="2949997"/>
    <lineage>
        <taxon>Bacteria</taxon>
        <taxon>Pseudomonadati</taxon>
        <taxon>Pseudomonadota</taxon>
        <taxon>Gammaproteobacteria</taxon>
        <taxon>Thiotrichales</taxon>
        <taxon>Piscirickettsiaceae</taxon>
        <taxon>Thiomicrorhabdus</taxon>
    </lineage>
</organism>
<evidence type="ECO:0000313" key="15">
    <source>
        <dbReference type="Proteomes" id="UP001222275"/>
    </source>
</evidence>
<dbReference type="InterPro" id="IPR027398">
    <property type="entry name" value="SecD-TM"/>
</dbReference>
<evidence type="ECO:0000256" key="4">
    <source>
        <dbReference type="ARBA" id="ARBA00022692"/>
    </source>
</evidence>
<dbReference type="Pfam" id="PF07549">
    <property type="entry name" value="Sec_GG"/>
    <property type="match status" value="1"/>
</dbReference>
<dbReference type="PANTHER" id="PTHR30081:SF1">
    <property type="entry name" value="PROTEIN TRANSLOCASE SUBUNIT SECD"/>
    <property type="match status" value="1"/>
</dbReference>
<evidence type="ECO:0000256" key="3">
    <source>
        <dbReference type="ARBA" id="ARBA00022475"/>
    </source>
</evidence>
<dbReference type="InterPro" id="IPR048634">
    <property type="entry name" value="SecD_SecF_C"/>
</dbReference>
<feature type="transmembrane region" description="Helical" evidence="9">
    <location>
        <begin position="467"/>
        <end position="484"/>
    </location>
</feature>
<keyword evidence="5 9" id="KW-0653">Protein transport</keyword>
<evidence type="ECO:0000256" key="2">
    <source>
        <dbReference type="ARBA" id="ARBA00022448"/>
    </source>
</evidence>
<comment type="subunit">
    <text evidence="9">Forms a complex with SecF. Part of the essential Sec protein translocation apparatus which comprises SecA, SecYEG and auxiliary proteins SecDF-YajC and YidC.</text>
</comment>
<dbReference type="InterPro" id="IPR054384">
    <property type="entry name" value="SecDF_P1_head"/>
</dbReference>
<keyword evidence="3 9" id="KW-1003">Cell membrane</keyword>
<keyword evidence="4 9" id="KW-0812">Transmembrane</keyword>
<evidence type="ECO:0000256" key="8">
    <source>
        <dbReference type="ARBA" id="ARBA00023136"/>
    </source>
</evidence>
<dbReference type="InterPro" id="IPR055344">
    <property type="entry name" value="SecD_SecF_C_bact"/>
</dbReference>
<dbReference type="NCBIfam" id="TIGR00916">
    <property type="entry name" value="2A0604s01"/>
    <property type="match status" value="1"/>
</dbReference>
<dbReference type="Pfam" id="PF21760">
    <property type="entry name" value="SecD_1st"/>
    <property type="match status" value="1"/>
</dbReference>
<dbReference type="EMBL" id="CP102381">
    <property type="protein sequence ID" value="WEJ63183.1"/>
    <property type="molecule type" value="Genomic_DNA"/>
</dbReference>
<comment type="function">
    <text evidence="9">Part of the Sec protein translocase complex. Interacts with the SecYEG preprotein conducting channel. SecDF uses the proton motive force (PMF) to complete protein translocation after the ATP-dependent function of SecA.</text>
</comment>
<dbReference type="SUPFAM" id="SSF82866">
    <property type="entry name" value="Multidrug efflux transporter AcrB transmembrane domain"/>
    <property type="match status" value="1"/>
</dbReference>